<dbReference type="EMBL" id="CAJOBC010130963">
    <property type="protein sequence ID" value="CAF4612641.1"/>
    <property type="molecule type" value="Genomic_DNA"/>
</dbReference>
<evidence type="ECO:0000313" key="3">
    <source>
        <dbReference type="EMBL" id="CAF1662170.1"/>
    </source>
</evidence>
<sequence>MYDLDKNKYLDRKEIEHVLRGMFDLLEIPNYDKDDLDKAINIIFDRTDLNQDQKISWIEFSTTLLNDDFLLGLMVPFDTITKTDTNQQSTLPWNNQKLLNDDELEMINRSERF</sequence>
<dbReference type="AlphaFoldDB" id="A0A816FIS6"/>
<gene>
    <name evidence="3" type="ORF">GPM918_LOCUS46015</name>
    <name evidence="4" type="ORF">SRO942_LOCUS49252</name>
</gene>
<dbReference type="Proteomes" id="UP000681722">
    <property type="component" value="Unassembled WGS sequence"/>
</dbReference>
<dbReference type="GO" id="GO:0005509">
    <property type="term" value="F:calcium ion binding"/>
    <property type="evidence" value="ECO:0007669"/>
    <property type="project" value="InterPro"/>
</dbReference>
<dbReference type="Pfam" id="PF13499">
    <property type="entry name" value="EF-hand_7"/>
    <property type="match status" value="1"/>
</dbReference>
<evidence type="ECO:0000256" key="1">
    <source>
        <dbReference type="ARBA" id="ARBA00022837"/>
    </source>
</evidence>
<dbReference type="SUPFAM" id="SSF47473">
    <property type="entry name" value="EF-hand"/>
    <property type="match status" value="1"/>
</dbReference>
<comment type="caution">
    <text evidence="3">The sequence shown here is derived from an EMBL/GenBank/DDBJ whole genome shotgun (WGS) entry which is preliminary data.</text>
</comment>
<dbReference type="InterPro" id="IPR018247">
    <property type="entry name" value="EF_Hand_1_Ca_BS"/>
</dbReference>
<reference evidence="3" key="1">
    <citation type="submission" date="2021-02" db="EMBL/GenBank/DDBJ databases">
        <authorList>
            <person name="Nowell W R."/>
        </authorList>
    </citation>
    <scope>NUCLEOTIDE SEQUENCE</scope>
</reference>
<accession>A0A816FIS6</accession>
<keyword evidence="5" id="KW-1185">Reference proteome</keyword>
<dbReference type="InterPro" id="IPR011992">
    <property type="entry name" value="EF-hand-dom_pair"/>
</dbReference>
<evidence type="ECO:0000259" key="2">
    <source>
        <dbReference type="PROSITE" id="PS50222"/>
    </source>
</evidence>
<dbReference type="Proteomes" id="UP000663829">
    <property type="component" value="Unassembled WGS sequence"/>
</dbReference>
<keyword evidence="1" id="KW-0106">Calcium</keyword>
<feature type="domain" description="EF-hand" evidence="2">
    <location>
        <begin position="1"/>
        <end position="25"/>
    </location>
</feature>
<evidence type="ECO:0000313" key="4">
    <source>
        <dbReference type="EMBL" id="CAF4612641.1"/>
    </source>
</evidence>
<dbReference type="PROSITE" id="PS50222">
    <property type="entry name" value="EF_HAND_2"/>
    <property type="match status" value="1"/>
</dbReference>
<dbReference type="PROSITE" id="PS00018">
    <property type="entry name" value="EF_HAND_1"/>
    <property type="match status" value="2"/>
</dbReference>
<protein>
    <recommendedName>
        <fullName evidence="2">EF-hand domain-containing protein</fullName>
    </recommendedName>
</protein>
<proteinExistence type="predicted"/>
<dbReference type="EMBL" id="CAJNOQ010056411">
    <property type="protein sequence ID" value="CAF1662170.1"/>
    <property type="molecule type" value="Genomic_DNA"/>
</dbReference>
<organism evidence="3 5">
    <name type="scientific">Didymodactylos carnosus</name>
    <dbReference type="NCBI Taxonomy" id="1234261"/>
    <lineage>
        <taxon>Eukaryota</taxon>
        <taxon>Metazoa</taxon>
        <taxon>Spiralia</taxon>
        <taxon>Gnathifera</taxon>
        <taxon>Rotifera</taxon>
        <taxon>Eurotatoria</taxon>
        <taxon>Bdelloidea</taxon>
        <taxon>Philodinida</taxon>
        <taxon>Philodinidae</taxon>
        <taxon>Didymodactylos</taxon>
    </lineage>
</organism>
<dbReference type="OrthoDB" id="191686at2759"/>
<evidence type="ECO:0000313" key="5">
    <source>
        <dbReference type="Proteomes" id="UP000663829"/>
    </source>
</evidence>
<dbReference type="Gene3D" id="1.10.238.10">
    <property type="entry name" value="EF-hand"/>
    <property type="match status" value="1"/>
</dbReference>
<dbReference type="InterPro" id="IPR002048">
    <property type="entry name" value="EF_hand_dom"/>
</dbReference>
<name>A0A816FIS6_9BILA</name>